<keyword evidence="1" id="KW-0472">Membrane</keyword>
<dbReference type="EMBL" id="JADGJD010000445">
    <property type="protein sequence ID" value="KAJ3051020.1"/>
    <property type="molecule type" value="Genomic_DNA"/>
</dbReference>
<protein>
    <submittedName>
        <fullName evidence="2">Uncharacterized protein</fullName>
    </submittedName>
</protein>
<dbReference type="Pfam" id="PF20064">
    <property type="entry name" value="DUF6463"/>
    <property type="match status" value="1"/>
</dbReference>
<sequence>MHYNPGTAFISTGVGHCIVGLLVPKLRTPLLEIISAGVINSVVKVHPLTGEPTFDRSNSFWFQFGGVVMVAMGRLMQLYLRDVNGEEDVVRGKEVVKASECLPEEVGWWFLGIGVGGGLMLPVSGFWLLVPQGLYVVWRARQHNKAKSA</sequence>
<dbReference type="InterPro" id="IPR045590">
    <property type="entry name" value="DUF6463"/>
</dbReference>
<reference evidence="2" key="1">
    <citation type="submission" date="2020-05" db="EMBL/GenBank/DDBJ databases">
        <title>Phylogenomic resolution of chytrid fungi.</title>
        <authorList>
            <person name="Stajich J.E."/>
            <person name="Amses K."/>
            <person name="Simmons R."/>
            <person name="Seto K."/>
            <person name="Myers J."/>
            <person name="Bonds A."/>
            <person name="Quandt C.A."/>
            <person name="Barry K."/>
            <person name="Liu P."/>
            <person name="Grigoriev I."/>
            <person name="Longcore J.E."/>
            <person name="James T.Y."/>
        </authorList>
    </citation>
    <scope>NUCLEOTIDE SEQUENCE</scope>
    <source>
        <strain evidence="2">JEL0318</strain>
    </source>
</reference>
<evidence type="ECO:0000313" key="3">
    <source>
        <dbReference type="Proteomes" id="UP001212841"/>
    </source>
</evidence>
<keyword evidence="3" id="KW-1185">Reference proteome</keyword>
<evidence type="ECO:0000313" key="2">
    <source>
        <dbReference type="EMBL" id="KAJ3051020.1"/>
    </source>
</evidence>
<keyword evidence="1" id="KW-0812">Transmembrane</keyword>
<dbReference type="Proteomes" id="UP001212841">
    <property type="component" value="Unassembled WGS sequence"/>
</dbReference>
<comment type="caution">
    <text evidence="2">The sequence shown here is derived from an EMBL/GenBank/DDBJ whole genome shotgun (WGS) entry which is preliminary data.</text>
</comment>
<feature type="transmembrane region" description="Helical" evidence="1">
    <location>
        <begin position="108"/>
        <end position="138"/>
    </location>
</feature>
<dbReference type="AlphaFoldDB" id="A0AAD5SAW9"/>
<organism evidence="2 3">
    <name type="scientific">Rhizophlyctis rosea</name>
    <dbReference type="NCBI Taxonomy" id="64517"/>
    <lineage>
        <taxon>Eukaryota</taxon>
        <taxon>Fungi</taxon>
        <taxon>Fungi incertae sedis</taxon>
        <taxon>Chytridiomycota</taxon>
        <taxon>Chytridiomycota incertae sedis</taxon>
        <taxon>Chytridiomycetes</taxon>
        <taxon>Rhizophlyctidales</taxon>
        <taxon>Rhizophlyctidaceae</taxon>
        <taxon>Rhizophlyctis</taxon>
    </lineage>
</organism>
<accession>A0AAD5SAW9</accession>
<keyword evidence="1" id="KW-1133">Transmembrane helix</keyword>
<name>A0AAD5SAW9_9FUNG</name>
<gene>
    <name evidence="2" type="ORF">HK097_008009</name>
</gene>
<proteinExistence type="predicted"/>
<evidence type="ECO:0000256" key="1">
    <source>
        <dbReference type="SAM" id="Phobius"/>
    </source>
</evidence>